<evidence type="ECO:0000256" key="1">
    <source>
        <dbReference type="ARBA" id="ARBA00004123"/>
    </source>
</evidence>
<dbReference type="PANTHER" id="PTHR46174">
    <property type="entry name" value="CXXC-TYPE ZINC FINGER PROTEIN 1"/>
    <property type="match status" value="1"/>
</dbReference>
<feature type="region of interest" description="Disordered" evidence="7">
    <location>
        <begin position="291"/>
        <end position="313"/>
    </location>
</feature>
<dbReference type="InterPro" id="IPR001965">
    <property type="entry name" value="Znf_PHD"/>
</dbReference>
<dbReference type="InterPro" id="IPR019786">
    <property type="entry name" value="Zinc_finger_PHD-type_CS"/>
</dbReference>
<dbReference type="GO" id="GO:0045893">
    <property type="term" value="P:positive regulation of DNA-templated transcription"/>
    <property type="evidence" value="ECO:0007669"/>
    <property type="project" value="TreeGrafter"/>
</dbReference>
<dbReference type="SMART" id="SM00249">
    <property type="entry name" value="PHD"/>
    <property type="match status" value="1"/>
</dbReference>
<evidence type="ECO:0000256" key="3">
    <source>
        <dbReference type="ARBA" id="ARBA00022771"/>
    </source>
</evidence>
<evidence type="ECO:0000259" key="8">
    <source>
        <dbReference type="PROSITE" id="PS50016"/>
    </source>
</evidence>
<feature type="compositionally biased region" description="Low complexity" evidence="7">
    <location>
        <begin position="294"/>
        <end position="304"/>
    </location>
</feature>
<feature type="domain" description="PHD-type" evidence="8">
    <location>
        <begin position="152"/>
        <end position="203"/>
    </location>
</feature>
<accession>A0A1Q8S4P6</accession>
<reference evidence="9 10" key="1">
    <citation type="submission" date="2016-11" db="EMBL/GenBank/DDBJ databases">
        <title>Draft Genome Assembly of Colletotrichum chlorophyti a pathogen of herbaceous plants.</title>
        <authorList>
            <person name="Gan P."/>
            <person name="Narusaka M."/>
            <person name="Tsushima A."/>
            <person name="Narusaka Y."/>
            <person name="Takano Y."/>
            <person name="Shirasu K."/>
        </authorList>
    </citation>
    <scope>NUCLEOTIDE SEQUENCE [LARGE SCALE GENOMIC DNA]</scope>
    <source>
        <strain evidence="9 10">NTL11</strain>
    </source>
</reference>
<keyword evidence="3 6" id="KW-0863">Zinc-finger</keyword>
<comment type="subcellular location">
    <subcellularLocation>
        <location evidence="1">Nucleus</location>
    </subcellularLocation>
</comment>
<feature type="compositionally biased region" description="Low complexity" evidence="7">
    <location>
        <begin position="57"/>
        <end position="82"/>
    </location>
</feature>
<feature type="region of interest" description="Disordered" evidence="7">
    <location>
        <begin position="465"/>
        <end position="491"/>
    </location>
</feature>
<keyword evidence="5" id="KW-0539">Nucleus</keyword>
<evidence type="ECO:0000256" key="7">
    <source>
        <dbReference type="SAM" id="MobiDB-lite"/>
    </source>
</evidence>
<keyword evidence="10" id="KW-1185">Reference proteome</keyword>
<evidence type="ECO:0000256" key="2">
    <source>
        <dbReference type="ARBA" id="ARBA00022723"/>
    </source>
</evidence>
<dbReference type="Gene3D" id="3.30.40.10">
    <property type="entry name" value="Zinc/RING finger domain, C3HC4 (zinc finger)"/>
    <property type="match status" value="1"/>
</dbReference>
<gene>
    <name evidence="9" type="ORF">CCHL11_00700</name>
</gene>
<feature type="compositionally biased region" description="Basic residues" evidence="7">
    <location>
        <begin position="97"/>
        <end position="114"/>
    </location>
</feature>
<dbReference type="GO" id="GO:0048188">
    <property type="term" value="C:Set1C/COMPASS complex"/>
    <property type="evidence" value="ECO:0007669"/>
    <property type="project" value="InterPro"/>
</dbReference>
<feature type="compositionally biased region" description="Basic and acidic residues" evidence="7">
    <location>
        <begin position="1"/>
        <end position="18"/>
    </location>
</feature>
<keyword evidence="2" id="KW-0479">Metal-binding</keyword>
<dbReference type="PROSITE" id="PS50016">
    <property type="entry name" value="ZF_PHD_2"/>
    <property type="match status" value="1"/>
</dbReference>
<dbReference type="InterPro" id="IPR013083">
    <property type="entry name" value="Znf_RING/FYVE/PHD"/>
</dbReference>
<dbReference type="PROSITE" id="PS01359">
    <property type="entry name" value="ZF_PHD_1"/>
    <property type="match status" value="1"/>
</dbReference>
<dbReference type="SUPFAM" id="SSF57903">
    <property type="entry name" value="FYVE/PHD zinc finger"/>
    <property type="match status" value="1"/>
</dbReference>
<protein>
    <submittedName>
        <fullName evidence="9">Set1 complex component spp1</fullName>
    </submittedName>
</protein>
<dbReference type="Proteomes" id="UP000186583">
    <property type="component" value="Unassembled WGS sequence"/>
</dbReference>
<evidence type="ECO:0000313" key="9">
    <source>
        <dbReference type="EMBL" id="OLN96392.1"/>
    </source>
</evidence>
<evidence type="ECO:0000313" key="10">
    <source>
        <dbReference type="Proteomes" id="UP000186583"/>
    </source>
</evidence>
<dbReference type="STRING" id="708187.A0A1Q8S4P6"/>
<proteinExistence type="predicted"/>
<keyword evidence="4" id="KW-0862">Zinc</keyword>
<organism evidence="9 10">
    <name type="scientific">Colletotrichum chlorophyti</name>
    <dbReference type="NCBI Taxonomy" id="708187"/>
    <lineage>
        <taxon>Eukaryota</taxon>
        <taxon>Fungi</taxon>
        <taxon>Dikarya</taxon>
        <taxon>Ascomycota</taxon>
        <taxon>Pezizomycotina</taxon>
        <taxon>Sordariomycetes</taxon>
        <taxon>Hypocreomycetidae</taxon>
        <taxon>Glomerellales</taxon>
        <taxon>Glomerellaceae</taxon>
        <taxon>Colletotrichum</taxon>
    </lineage>
</organism>
<dbReference type="GO" id="GO:0008270">
    <property type="term" value="F:zinc ion binding"/>
    <property type="evidence" value="ECO:0007669"/>
    <property type="project" value="UniProtKB-KW"/>
</dbReference>
<feature type="region of interest" description="Disordered" evidence="7">
    <location>
        <begin position="1"/>
        <end position="152"/>
    </location>
</feature>
<dbReference type="InterPro" id="IPR019787">
    <property type="entry name" value="Znf_PHD-finger"/>
</dbReference>
<evidence type="ECO:0000256" key="6">
    <source>
        <dbReference type="PROSITE-ProRule" id="PRU00146"/>
    </source>
</evidence>
<feature type="compositionally biased region" description="Polar residues" evidence="7">
    <location>
        <begin position="28"/>
        <end position="43"/>
    </location>
</feature>
<feature type="compositionally biased region" description="Basic and acidic residues" evidence="7">
    <location>
        <begin position="465"/>
        <end position="475"/>
    </location>
</feature>
<dbReference type="Pfam" id="PF00628">
    <property type="entry name" value="PHD"/>
    <property type="match status" value="1"/>
</dbReference>
<dbReference type="InterPro" id="IPR011011">
    <property type="entry name" value="Znf_FYVE_PHD"/>
</dbReference>
<dbReference type="AlphaFoldDB" id="A0A1Q8S4P6"/>
<evidence type="ECO:0000256" key="4">
    <source>
        <dbReference type="ARBA" id="ARBA00022833"/>
    </source>
</evidence>
<dbReference type="EMBL" id="MPGH01000017">
    <property type="protein sequence ID" value="OLN96392.1"/>
    <property type="molecule type" value="Genomic_DNA"/>
</dbReference>
<sequence length="491" mass="53811">MDSDVEQKVKEDEGRQGEDLEMADAPTQIATGSLPTSQVTNSNEKTDSKIAPPPSEQDTLPPSTQTTTTDPTSPAANPTTTTILESTEKPAESQKMAPKKKGTAAVKKIPKRPKGSGPRSGRPKKQTDTTSVTTTNSQEEAAGGSDDESDHGPYCICRGPDDHRFMISCDVCEDWFHGECVNIAKDVGENLIERFVCPNCTDGDKNASLFKKTCGLEKCMKPARLYGDGERSVFCSDDHKQLWWERKLSALPKKASSKKASQNGLTQEEMMGLLTSELSGVDASDGKWKVNTRPFASPPAGAESPEAKSKTLAPGVLTEEEVSILKDSAAERYKMGEDVVLCQKMLQLLDWANDRRKALVASKQLDDAGCGYDYRLDQVGVVGPFRHWLNNSDEAKEVFKAGNLDVGSQTSGDEKNFCDKKRCKAHQGWFSLHTRDVKYAMKLLAADANKNLDNERRVKEAAAERKLRKEAEHNTVRRVGPDGALLPPEVM</sequence>
<comment type="caution">
    <text evidence="9">The sequence shown here is derived from an EMBL/GenBank/DDBJ whole genome shotgun (WGS) entry which is preliminary data.</text>
</comment>
<dbReference type="PANTHER" id="PTHR46174:SF1">
    <property type="entry name" value="CXXC-TYPE ZINC FINGER PROTEIN 1"/>
    <property type="match status" value="1"/>
</dbReference>
<dbReference type="InterPro" id="IPR037869">
    <property type="entry name" value="Spp1/CFP1"/>
</dbReference>
<dbReference type="OrthoDB" id="436852at2759"/>
<evidence type="ECO:0000256" key="5">
    <source>
        <dbReference type="ARBA" id="ARBA00023242"/>
    </source>
</evidence>
<name>A0A1Q8S4P6_9PEZI</name>